<dbReference type="Proteomes" id="UP000252023">
    <property type="component" value="Chromosome"/>
</dbReference>
<protein>
    <submittedName>
        <fullName evidence="1">DUF2171 domain-containing protein</fullName>
    </submittedName>
</protein>
<reference evidence="2" key="1">
    <citation type="submission" date="2018-07" db="EMBL/GenBank/DDBJ databases">
        <title>Genome sequencing of Paracoccus sp. SC2-6.</title>
        <authorList>
            <person name="Heo J."/>
            <person name="Kim S.-J."/>
            <person name="Kwon S.-W."/>
        </authorList>
    </citation>
    <scope>NUCLEOTIDE SEQUENCE [LARGE SCALE GENOMIC DNA]</scope>
    <source>
        <strain evidence="2">SC2-6</strain>
    </source>
</reference>
<proteinExistence type="predicted"/>
<name>A0A344PM55_9RHOB</name>
<dbReference type="InterPro" id="IPR018684">
    <property type="entry name" value="DUF2171"/>
</dbReference>
<organism evidence="1 2">
    <name type="scientific">Paracoccus suum</name>
    <dbReference type="NCBI Taxonomy" id="2259340"/>
    <lineage>
        <taxon>Bacteria</taxon>
        <taxon>Pseudomonadati</taxon>
        <taxon>Pseudomonadota</taxon>
        <taxon>Alphaproteobacteria</taxon>
        <taxon>Rhodobacterales</taxon>
        <taxon>Paracoccaceae</taxon>
        <taxon>Paracoccus</taxon>
    </lineage>
</organism>
<dbReference type="EMBL" id="CP030918">
    <property type="protein sequence ID" value="AXC50460.1"/>
    <property type="molecule type" value="Genomic_DNA"/>
</dbReference>
<dbReference type="AlphaFoldDB" id="A0A344PM55"/>
<keyword evidence="2" id="KW-1185">Reference proteome</keyword>
<accession>A0A344PM55</accession>
<sequence>MIDASEIKEHMEVVGADGVHVGIVDHMDGNRLKLTKNDEKHGVVSDHHHYVPLADVGSVDNGKVWLSANASEAKILMQEKDGSPVEGV</sequence>
<dbReference type="OrthoDB" id="9803697at2"/>
<evidence type="ECO:0000313" key="1">
    <source>
        <dbReference type="EMBL" id="AXC50460.1"/>
    </source>
</evidence>
<gene>
    <name evidence="1" type="ORF">DRW48_12915</name>
</gene>
<dbReference type="KEGG" id="pars:DRW48_12915"/>
<evidence type="ECO:0000313" key="2">
    <source>
        <dbReference type="Proteomes" id="UP000252023"/>
    </source>
</evidence>
<dbReference type="RefSeq" id="WP_114076777.1">
    <property type="nucleotide sequence ID" value="NZ_CP030918.1"/>
</dbReference>
<dbReference type="Pfam" id="PF09939">
    <property type="entry name" value="DUF2171"/>
    <property type="match status" value="1"/>
</dbReference>